<comment type="caution">
    <text evidence="1">The sequence shown here is derived from an EMBL/GenBank/DDBJ whole genome shotgun (WGS) entry which is preliminary data.</text>
</comment>
<reference evidence="1 2" key="2">
    <citation type="journal article" date="2016" name="Science">
        <title>A bacterium that degrades and assimilates poly(ethylene terephthalate).</title>
        <authorList>
            <person name="Yoshida S."/>
            <person name="Hiraga K."/>
            <person name="Takehana T."/>
            <person name="Taniguchi I."/>
            <person name="Yamaji H."/>
            <person name="Maeda Y."/>
            <person name="Toyohara K."/>
            <person name="Miyamoto K."/>
            <person name="Kimura Y."/>
            <person name="Oda K."/>
        </authorList>
    </citation>
    <scope>NUCLEOTIDE SEQUENCE [LARGE SCALE GENOMIC DNA]</scope>
    <source>
        <strain evidence="2">NBRC 110686 / TISTR 2288 / 201-F6</strain>
    </source>
</reference>
<sequence>MKYLVLVLVVGVVLWLARSARRREEREAEAARPAAAPAPAAGRAAAAEGTPLLACAHCGLHLPQGESWPGRGGVYCSEAHRRIAEGRARGD</sequence>
<gene>
    <name evidence="1" type="ORF">ISF6_0847</name>
</gene>
<dbReference type="OrthoDB" id="9814432at2"/>
<dbReference type="NCBIfam" id="NF041023">
    <property type="entry name" value="PP0621_fam"/>
    <property type="match status" value="1"/>
</dbReference>
<protein>
    <submittedName>
        <fullName evidence="1">Putative exported protein</fullName>
    </submittedName>
</protein>
<evidence type="ECO:0000313" key="1">
    <source>
        <dbReference type="EMBL" id="GAP35256.1"/>
    </source>
</evidence>
<dbReference type="EMBL" id="BBYR01000017">
    <property type="protein sequence ID" value="GAP35256.1"/>
    <property type="molecule type" value="Genomic_DNA"/>
</dbReference>
<accession>A0A0K8NXZ5</accession>
<reference evidence="2" key="1">
    <citation type="submission" date="2015-07" db="EMBL/GenBank/DDBJ databases">
        <title>Discovery of a poly(ethylene terephthalate assimilation.</title>
        <authorList>
            <person name="Yoshida S."/>
            <person name="Hiraga K."/>
            <person name="Takehana T."/>
            <person name="Taniguchi I."/>
            <person name="Yamaji H."/>
            <person name="Maeda Y."/>
            <person name="Toyohara K."/>
            <person name="Miyamoto K."/>
            <person name="Kimura Y."/>
            <person name="Oda K."/>
        </authorList>
    </citation>
    <scope>NUCLEOTIDE SEQUENCE [LARGE SCALE GENOMIC DNA]</scope>
    <source>
        <strain evidence="2">NBRC 110686 / TISTR 2288 / 201-F6</strain>
    </source>
</reference>
<proteinExistence type="predicted"/>
<keyword evidence="2" id="KW-1185">Reference proteome</keyword>
<dbReference type="Proteomes" id="UP000037660">
    <property type="component" value="Unassembled WGS sequence"/>
</dbReference>
<organism evidence="1 2">
    <name type="scientific">Piscinibacter sakaiensis</name>
    <name type="common">Ideonella sakaiensis</name>
    <dbReference type="NCBI Taxonomy" id="1547922"/>
    <lineage>
        <taxon>Bacteria</taxon>
        <taxon>Pseudomonadati</taxon>
        <taxon>Pseudomonadota</taxon>
        <taxon>Betaproteobacteria</taxon>
        <taxon>Burkholderiales</taxon>
        <taxon>Sphaerotilaceae</taxon>
        <taxon>Piscinibacter</taxon>
    </lineage>
</organism>
<name>A0A0K8NXZ5_PISS1</name>
<dbReference type="RefSeq" id="WP_054019313.1">
    <property type="nucleotide sequence ID" value="NZ_BBYR01000017.1"/>
</dbReference>
<dbReference type="InterPro" id="IPR049708">
    <property type="entry name" value="PP0621-like"/>
</dbReference>
<dbReference type="AlphaFoldDB" id="A0A0K8NXZ5"/>
<evidence type="ECO:0000313" key="2">
    <source>
        <dbReference type="Proteomes" id="UP000037660"/>
    </source>
</evidence>
<dbReference type="STRING" id="1547922.ISF6_0847"/>